<dbReference type="GO" id="GO:0007015">
    <property type="term" value="P:actin filament organization"/>
    <property type="evidence" value="ECO:0007669"/>
    <property type="project" value="TreeGrafter"/>
</dbReference>
<dbReference type="InterPro" id="IPR011993">
    <property type="entry name" value="PH-like_dom_sf"/>
</dbReference>
<dbReference type="InterPro" id="IPR006816">
    <property type="entry name" value="ELMO_dom"/>
</dbReference>
<feature type="domain" description="ELMO" evidence="2">
    <location>
        <begin position="1"/>
        <end position="49"/>
    </location>
</feature>
<dbReference type="SUPFAM" id="SSF50729">
    <property type="entry name" value="PH domain-like"/>
    <property type="match status" value="1"/>
</dbReference>
<proteinExistence type="predicted"/>
<protein>
    <recommendedName>
        <fullName evidence="2">ELMO domain-containing protein</fullName>
    </recommendedName>
</protein>
<organism evidence="3 4">
    <name type="scientific">Ridgeia piscesae</name>
    <name type="common">Tubeworm</name>
    <dbReference type="NCBI Taxonomy" id="27915"/>
    <lineage>
        <taxon>Eukaryota</taxon>
        <taxon>Metazoa</taxon>
        <taxon>Spiralia</taxon>
        <taxon>Lophotrochozoa</taxon>
        <taxon>Annelida</taxon>
        <taxon>Polychaeta</taxon>
        <taxon>Sedentaria</taxon>
        <taxon>Canalipalpata</taxon>
        <taxon>Sabellida</taxon>
        <taxon>Siboglinidae</taxon>
        <taxon>Ridgeia</taxon>
    </lineage>
</organism>
<dbReference type="Pfam" id="PF04727">
    <property type="entry name" value="ELMO_CED12"/>
    <property type="match status" value="1"/>
</dbReference>
<comment type="function">
    <text evidence="1">Involved in cytoskeletal rearrangements required for phagocytosis of apoptotic cells and cell motility. Acts in association with DOCK1 and CRK. Was initially proposed to be required in complex with DOCK1 to activate Rac Rho small GTPases. May enhance the guanine nucleotide exchange factor (GEF) activity of DOCK1.</text>
</comment>
<evidence type="ECO:0000313" key="4">
    <source>
        <dbReference type="Proteomes" id="UP001209878"/>
    </source>
</evidence>
<dbReference type="GO" id="GO:0005886">
    <property type="term" value="C:plasma membrane"/>
    <property type="evidence" value="ECO:0007669"/>
    <property type="project" value="TreeGrafter"/>
</dbReference>
<dbReference type="PANTHER" id="PTHR12771:SF56">
    <property type="entry name" value="CED-12"/>
    <property type="match status" value="1"/>
</dbReference>
<reference evidence="3" key="1">
    <citation type="journal article" date="2023" name="Mol. Biol. Evol.">
        <title>Third-Generation Sequencing Reveals the Adaptive Role of the Epigenome in Three Deep-Sea Polychaetes.</title>
        <authorList>
            <person name="Perez M."/>
            <person name="Aroh O."/>
            <person name="Sun Y."/>
            <person name="Lan Y."/>
            <person name="Juniper S.K."/>
            <person name="Young C.R."/>
            <person name="Angers B."/>
            <person name="Qian P.Y."/>
        </authorList>
    </citation>
    <scope>NUCLEOTIDE SEQUENCE</scope>
    <source>
        <strain evidence="3">R07B-5</strain>
    </source>
</reference>
<sequence length="284" mass="33202">MFFTHERPFEEFFCICILLLNKTWKEMKATSADFIKVFSVVKEQITRALERQPLTFDLFRHELQHLTYAEITRIWTQERRNKEDWESHSRPIVELREKIKPEIIELIKEQRLHYLVEGTQFTKYSQRGARMKDKFWYCRLSPNHKVFHYGDCEEASVPSIEQLQNKLAVVDIKGMYTGKDCPHIKDRGKKSSLSSLAFSIILEEEVGETVNFIAPSDVEFNLWTDGINALMGGVMTSDLMKQDLETLLTMEIKLRLLDTEGITIPETPPPIPAEPANYDFAYNM</sequence>
<evidence type="ECO:0000256" key="1">
    <source>
        <dbReference type="ARBA" id="ARBA00024863"/>
    </source>
</evidence>
<dbReference type="PANTHER" id="PTHR12771">
    <property type="entry name" value="ENGULFMENT AND CELL MOTILITY"/>
    <property type="match status" value="1"/>
</dbReference>
<accession>A0AAD9PAM8</accession>
<dbReference type="InterPro" id="IPR050868">
    <property type="entry name" value="ELMO_domain-containing"/>
</dbReference>
<dbReference type="GO" id="GO:0048870">
    <property type="term" value="P:cell motility"/>
    <property type="evidence" value="ECO:0007669"/>
    <property type="project" value="TreeGrafter"/>
</dbReference>
<dbReference type="PROSITE" id="PS51335">
    <property type="entry name" value="ELMO"/>
    <property type="match status" value="1"/>
</dbReference>
<gene>
    <name evidence="3" type="ORF">NP493_54g03014</name>
</gene>
<dbReference type="AlphaFoldDB" id="A0AAD9PAM8"/>
<comment type="caution">
    <text evidence="3">The sequence shown here is derived from an EMBL/GenBank/DDBJ whole genome shotgun (WGS) entry which is preliminary data.</text>
</comment>
<dbReference type="InterPro" id="IPR001849">
    <property type="entry name" value="PH_domain"/>
</dbReference>
<evidence type="ECO:0000259" key="2">
    <source>
        <dbReference type="PROSITE" id="PS51335"/>
    </source>
</evidence>
<dbReference type="EMBL" id="JAODUO010000054">
    <property type="protein sequence ID" value="KAK2191324.1"/>
    <property type="molecule type" value="Genomic_DNA"/>
</dbReference>
<dbReference type="Gene3D" id="6.10.250.810">
    <property type="match status" value="1"/>
</dbReference>
<name>A0AAD9PAM8_RIDPI</name>
<evidence type="ECO:0000313" key="3">
    <source>
        <dbReference type="EMBL" id="KAK2191324.1"/>
    </source>
</evidence>
<dbReference type="CDD" id="cd13359">
    <property type="entry name" value="PH_ELMO1_CED-12"/>
    <property type="match status" value="1"/>
</dbReference>
<keyword evidence="4" id="KW-1185">Reference proteome</keyword>
<dbReference type="Pfam" id="PF16457">
    <property type="entry name" value="PH_12"/>
    <property type="match status" value="1"/>
</dbReference>
<dbReference type="Gene3D" id="2.30.29.30">
    <property type="entry name" value="Pleckstrin-homology domain (PH domain)/Phosphotyrosine-binding domain (PTB)"/>
    <property type="match status" value="1"/>
</dbReference>
<dbReference type="Proteomes" id="UP001209878">
    <property type="component" value="Unassembled WGS sequence"/>
</dbReference>